<reference evidence="1 2" key="1">
    <citation type="submission" date="2023-11" db="EMBL/GenBank/DDBJ databases">
        <title>Unpublished Manusciprt.</title>
        <authorList>
            <person name="Saticioglu I.B."/>
            <person name="Ay H."/>
            <person name="Ajmi N."/>
            <person name="Altun S."/>
            <person name="Duman M."/>
        </authorList>
    </citation>
    <scope>NUCLEOTIDE SEQUENCE [LARGE SCALE GENOMIC DNA]</scope>
    <source>
        <strain evidence="1 2">Fl-318</strain>
    </source>
</reference>
<dbReference type="EMBL" id="JAWXVI010000001">
    <property type="protein sequence ID" value="MDX6188111.1"/>
    <property type="molecule type" value="Genomic_DNA"/>
</dbReference>
<evidence type="ECO:0000313" key="2">
    <source>
        <dbReference type="Proteomes" id="UP001273350"/>
    </source>
</evidence>
<comment type="caution">
    <text evidence="1">The sequence shown here is derived from an EMBL/GenBank/DDBJ whole genome shotgun (WGS) entry which is preliminary data.</text>
</comment>
<name>A0ABU4R7A6_9FLAO</name>
<accession>A0ABU4R7A6</accession>
<protein>
    <recommendedName>
        <fullName evidence="3">Glutathionylspermidine synthase pre-ATP-grasp-like domain-containing protein</fullName>
    </recommendedName>
</protein>
<keyword evidence="2" id="KW-1185">Reference proteome</keyword>
<proteinExistence type="predicted"/>
<organism evidence="1 2">
    <name type="scientific">Flavobacterium cupriresistens</name>
    <dbReference type="NCBI Taxonomy" id="2893885"/>
    <lineage>
        <taxon>Bacteria</taxon>
        <taxon>Pseudomonadati</taxon>
        <taxon>Bacteroidota</taxon>
        <taxon>Flavobacteriia</taxon>
        <taxon>Flavobacteriales</taxon>
        <taxon>Flavobacteriaceae</taxon>
        <taxon>Flavobacterium</taxon>
    </lineage>
</organism>
<dbReference type="Proteomes" id="UP001273350">
    <property type="component" value="Unassembled WGS sequence"/>
</dbReference>
<evidence type="ECO:0000313" key="1">
    <source>
        <dbReference type="EMBL" id="MDX6188111.1"/>
    </source>
</evidence>
<dbReference type="SUPFAM" id="SSF56059">
    <property type="entry name" value="Glutathione synthetase ATP-binding domain-like"/>
    <property type="match status" value="1"/>
</dbReference>
<evidence type="ECO:0008006" key="3">
    <source>
        <dbReference type="Google" id="ProtNLM"/>
    </source>
</evidence>
<dbReference type="RefSeq" id="WP_230002486.1">
    <property type="nucleotide sequence ID" value="NZ_CP087134.1"/>
</dbReference>
<gene>
    <name evidence="1" type="ORF">SGQ83_02025</name>
</gene>
<sequence>MIKNTTEEYTILSEKFLEFEGTKDIPARINTNHESVPDVFKSYKYPVSGWPVLINKQMTQELTALSVKIPSLLKQIPSLYFNDDIKKLAEFYFAGDEMMAEFAMLCHKKDLEIGCRLDLTFTEDGFKVLEANIGSSIGGWQIQSFESLIRNNHPELVNKDKVLDYKGRNTLQIYMKFLIEQIIKQLGKQSTINLFMEMGDIEDEAEKEESLGFFDKLFKEELANFGLNGGAYGGDMNELTLTNGNLCLGDKVIHSLIILTMDMNVTPAIFRAFMMDRIYLPDHLGLRMLGDKRNLFILLELAQAGKFSPEENELILKNIPWTSFIENKKVIFKDREHNLPDLLKTDKDKFVIKVARGFQGKDVFIGKFSTEKEWEEALELALQNNAFIAQEFSDSLDFLAPNAENEWTLHKLIWGSFGFGDCYGGVWVRMSEVKTDVGVINSATGAVEAIVFEIAN</sequence>